<evidence type="ECO:0000313" key="1">
    <source>
        <dbReference type="EMBL" id="ORW81688.1"/>
    </source>
</evidence>
<dbReference type="EMBL" id="LQPQ01000059">
    <property type="protein sequence ID" value="ORW81688.1"/>
    <property type="molecule type" value="Genomic_DNA"/>
</dbReference>
<protein>
    <submittedName>
        <fullName evidence="1">Uncharacterized protein</fullName>
    </submittedName>
</protein>
<name>A0A1X2D0N7_9MYCO</name>
<dbReference type="RefSeq" id="WP_085250129.1">
    <property type="nucleotide sequence ID" value="NZ_CAJMWJ010000001.1"/>
</dbReference>
<organism evidence="1 2">
    <name type="scientific">Mycobacterium riyadhense</name>
    <dbReference type="NCBI Taxonomy" id="486698"/>
    <lineage>
        <taxon>Bacteria</taxon>
        <taxon>Bacillati</taxon>
        <taxon>Actinomycetota</taxon>
        <taxon>Actinomycetes</taxon>
        <taxon>Mycobacteriales</taxon>
        <taxon>Mycobacteriaceae</taxon>
        <taxon>Mycobacterium</taxon>
    </lineage>
</organism>
<keyword evidence="2" id="KW-1185">Reference proteome</keyword>
<dbReference type="Proteomes" id="UP000193087">
    <property type="component" value="Unassembled WGS sequence"/>
</dbReference>
<dbReference type="AlphaFoldDB" id="A0A1X2D0N7"/>
<dbReference type="GeneID" id="93496171"/>
<reference evidence="1 2" key="1">
    <citation type="submission" date="2016-01" db="EMBL/GenBank/DDBJ databases">
        <title>The new phylogeny of the genus Mycobacterium.</title>
        <authorList>
            <person name="Tarcisio F."/>
            <person name="Conor M."/>
            <person name="Antonella G."/>
            <person name="Elisabetta G."/>
            <person name="Giulia F.S."/>
            <person name="Sara T."/>
            <person name="Anna F."/>
            <person name="Clotilde B."/>
            <person name="Roberto B."/>
            <person name="Veronica D.S."/>
            <person name="Fabio R."/>
            <person name="Monica P."/>
            <person name="Olivier J."/>
            <person name="Enrico T."/>
            <person name="Nicola S."/>
        </authorList>
    </citation>
    <scope>NUCLEOTIDE SEQUENCE [LARGE SCALE GENOMIC DNA]</scope>
    <source>
        <strain evidence="1 2">DSM 45176</strain>
    </source>
</reference>
<comment type="caution">
    <text evidence="1">The sequence shown here is derived from an EMBL/GenBank/DDBJ whole genome shotgun (WGS) entry which is preliminary data.</text>
</comment>
<accession>A0A1X2D0N7</accession>
<evidence type="ECO:0000313" key="2">
    <source>
        <dbReference type="Proteomes" id="UP000193087"/>
    </source>
</evidence>
<proteinExistence type="predicted"/>
<gene>
    <name evidence="1" type="ORF">AWC22_16710</name>
</gene>
<sequence length="63" mass="6716">MISIFGCGTKPPDTICWVDAKAISNRKVAIPAILVPSAGRHLLDFLLTIGEIAITPVVRATWG</sequence>